<dbReference type="RefSeq" id="XP_049182365.1">
    <property type="nucleotide sequence ID" value="XM_049326103.1"/>
</dbReference>
<sequence length="500" mass="57744">MIRAGHVSCFQLKRLLSTLLKRDIVGIKPQDLIQASIDQNDTQGRKTLIHRLVNSTNPYKRELYEQLVPDFSYYFKLDPDVVDNQLLLRLIEVNPGRVLSNVELYKKHHVENDDVHFSALIDFLVEDLAMKYIGRESGDLNEFFTLADQYKGKTSSRVEELNELILNEMILRDDLFMIRRFFTIGDSVGSYNSILVRHLDTLSGKFALIEYVKSLIEKGKDISKDMWMIEVVLSIFNSHRNQLESFFKQKNGNGNDNDNDTLNFDNLVFKILQKINESKLDVSLGEMNLRTLLLETYGIAIGDMELTLKKYNQYEGLKDYDGSDKYKKTMVKVFAYRGIRDDKPVYISMAEAIQPSTTTTVSVLQILILLKCYFNIDEGLNLYNYWINKVSSTINEGKSQKGLLTEAIILGCLINNDREFAMLLFNKAIDHNILQQEYEISRVKKWFKSYSDCFIESEDWQNHAHEKMKRIYLNFVEAIGSCTIEQSKIVSTATLGSEAS</sequence>
<dbReference type="Proteomes" id="UP001202479">
    <property type="component" value="Unassembled WGS sequence"/>
</dbReference>
<protein>
    <submittedName>
        <fullName evidence="1">Uncharacterized protein</fullName>
    </submittedName>
</protein>
<reference evidence="1" key="1">
    <citation type="journal article" date="2022" name="DNA Res.">
        <title>Genome analysis of five recently described species of the CUG-Ser clade uncovers Candida theae as a new hybrid lineage with pathogenic potential in the Candida parapsilosis species complex.</title>
        <authorList>
            <person name="Mixao V."/>
            <person name="Del Olmo V."/>
            <person name="Hegedusova E."/>
            <person name="Saus E."/>
            <person name="Pryszcz L."/>
            <person name="Cillingova A."/>
            <person name="Nosek J."/>
            <person name="Gabaldon T."/>
        </authorList>
    </citation>
    <scope>NUCLEOTIDE SEQUENCE</scope>
    <source>
        <strain evidence="1">CBS 10844</strain>
    </source>
</reference>
<organism evidence="1 2">
    <name type="scientific">Candida oxycetoniae</name>
    <dbReference type="NCBI Taxonomy" id="497107"/>
    <lineage>
        <taxon>Eukaryota</taxon>
        <taxon>Fungi</taxon>
        <taxon>Dikarya</taxon>
        <taxon>Ascomycota</taxon>
        <taxon>Saccharomycotina</taxon>
        <taxon>Pichiomycetes</taxon>
        <taxon>Debaryomycetaceae</taxon>
        <taxon>Candida/Lodderomyces clade</taxon>
        <taxon>Candida</taxon>
    </lineage>
</organism>
<proteinExistence type="predicted"/>
<comment type="caution">
    <text evidence="1">The sequence shown here is derived from an EMBL/GenBank/DDBJ whole genome shotgun (WGS) entry which is preliminary data.</text>
</comment>
<evidence type="ECO:0000313" key="2">
    <source>
        <dbReference type="Proteomes" id="UP001202479"/>
    </source>
</evidence>
<keyword evidence="2" id="KW-1185">Reference proteome</keyword>
<evidence type="ECO:0000313" key="1">
    <source>
        <dbReference type="EMBL" id="KAI3406620.2"/>
    </source>
</evidence>
<dbReference type="AlphaFoldDB" id="A0AAI9T1C0"/>
<accession>A0AAI9T1C0</accession>
<dbReference type="EMBL" id="JAHUZD010000022">
    <property type="protein sequence ID" value="KAI3406620.2"/>
    <property type="molecule type" value="Genomic_DNA"/>
</dbReference>
<dbReference type="GeneID" id="73378083"/>
<name>A0AAI9T1C0_9ASCO</name>
<gene>
    <name evidence="1" type="ORF">KGF56_000466</name>
</gene>